<dbReference type="OrthoDB" id="10562674at2759"/>
<dbReference type="EMBL" id="JARK01001356">
    <property type="protein sequence ID" value="EYC21129.1"/>
    <property type="molecule type" value="Genomic_DNA"/>
</dbReference>
<reference evidence="2" key="1">
    <citation type="journal article" date="2015" name="Nat. Genet.">
        <title>The genome and transcriptome of the zoonotic hookworm Ancylostoma ceylanicum identify infection-specific gene families.</title>
        <authorList>
            <person name="Schwarz E.M."/>
            <person name="Hu Y."/>
            <person name="Antoshechkin I."/>
            <person name="Miller M.M."/>
            <person name="Sternberg P.W."/>
            <person name="Aroian R.V."/>
        </authorList>
    </citation>
    <scope>NUCLEOTIDE SEQUENCE</scope>
    <source>
        <strain evidence="2">HY135</strain>
    </source>
</reference>
<sequence length="106" mass="11835">MLHYELLLQGQTVTGTVYANQLQKLAYAVRERRPRRASIHLLHDNARPHVAKETGRVGGAGLGHTIMSKKRVLLFSLKTHELKKCKKKQKCALAQIQGATIVLGQI</sequence>
<dbReference type="InterPro" id="IPR001888">
    <property type="entry name" value="Transposase_1"/>
</dbReference>
<protein>
    <submittedName>
        <fullName evidence="1">Uncharacterized protein</fullName>
    </submittedName>
</protein>
<keyword evidence="2" id="KW-1185">Reference proteome</keyword>
<dbReference type="Pfam" id="PF01359">
    <property type="entry name" value="Transposase_1"/>
    <property type="match status" value="1"/>
</dbReference>
<name>A0A016V0F4_9BILA</name>
<gene>
    <name evidence="1" type="primary">Acey_s0020.g233</name>
    <name evidence="1" type="ORF">Y032_0020g233</name>
</gene>
<evidence type="ECO:0000313" key="1">
    <source>
        <dbReference type="EMBL" id="EYC21129.1"/>
    </source>
</evidence>
<dbReference type="Gene3D" id="3.30.420.10">
    <property type="entry name" value="Ribonuclease H-like superfamily/Ribonuclease H"/>
    <property type="match status" value="1"/>
</dbReference>
<organism evidence="1 2">
    <name type="scientific">Ancylostoma ceylanicum</name>
    <dbReference type="NCBI Taxonomy" id="53326"/>
    <lineage>
        <taxon>Eukaryota</taxon>
        <taxon>Metazoa</taxon>
        <taxon>Ecdysozoa</taxon>
        <taxon>Nematoda</taxon>
        <taxon>Chromadorea</taxon>
        <taxon>Rhabditida</taxon>
        <taxon>Rhabditina</taxon>
        <taxon>Rhabditomorpha</taxon>
        <taxon>Strongyloidea</taxon>
        <taxon>Ancylostomatidae</taxon>
        <taxon>Ancylostomatinae</taxon>
        <taxon>Ancylostoma</taxon>
    </lineage>
</organism>
<evidence type="ECO:0000313" key="2">
    <source>
        <dbReference type="Proteomes" id="UP000024635"/>
    </source>
</evidence>
<accession>A0A016V0F4</accession>
<dbReference type="Proteomes" id="UP000024635">
    <property type="component" value="Unassembled WGS sequence"/>
</dbReference>
<dbReference type="GO" id="GO:0003676">
    <property type="term" value="F:nucleic acid binding"/>
    <property type="evidence" value="ECO:0007669"/>
    <property type="project" value="InterPro"/>
</dbReference>
<dbReference type="AlphaFoldDB" id="A0A016V0F4"/>
<dbReference type="InterPro" id="IPR036397">
    <property type="entry name" value="RNaseH_sf"/>
</dbReference>
<proteinExistence type="predicted"/>
<comment type="caution">
    <text evidence="1">The sequence shown here is derived from an EMBL/GenBank/DDBJ whole genome shotgun (WGS) entry which is preliminary data.</text>
</comment>